<name>N2AM46_9FIRM</name>
<dbReference type="Proteomes" id="UP000012589">
    <property type="component" value="Unassembled WGS sequence"/>
</dbReference>
<dbReference type="Pfam" id="PF14286">
    <property type="entry name" value="DHHW"/>
    <property type="match status" value="1"/>
</dbReference>
<comment type="caution">
    <text evidence="2">The sequence shown here is derived from an EMBL/GenBank/DDBJ whole genome shotgun (WGS) entry which is preliminary data.</text>
</comment>
<dbReference type="AlphaFoldDB" id="N2AM46"/>
<keyword evidence="1" id="KW-0472">Membrane</keyword>
<dbReference type="eggNOG" id="ENOG502Z8CW">
    <property type="taxonomic scope" value="Bacteria"/>
</dbReference>
<dbReference type="OrthoDB" id="175771at2"/>
<evidence type="ECO:0000313" key="3">
    <source>
        <dbReference type="Proteomes" id="UP000012589"/>
    </source>
</evidence>
<sequence length="365" mass="42079">MQRHPVFICMLAVLFLSVSFLFCLFLKKPEYSDTERRYLAKAPKLSVETVKSGRFMSDFEAFALDTFPFRERLRTIKSWTAAYLMRLQDWQGLYESDGYFAVMEYPMREASLTQAAERFAAICRRYATVENAVYLSVIPDKNCFLAEESGHLSMDYKELEHKMEQKAGFADYILISDLLEMEDYYKTDPHWRQENITDIADRLAEQMGAVINEEYTLHTATQTFYGAYYGQSGLSAQPDTLRYLTGDAINRCSVYDWQNDKQIAVYDMEKAAGKDPYELYLSGPLSLVTIENPKAQRQKRLVMFRDSFGSALAPLLVGGYASITLVDIRYIRPEVLGRFVDFKDCDILFLYSTLVLNNSESLLSE</sequence>
<evidence type="ECO:0000313" key="2">
    <source>
        <dbReference type="EMBL" id="EMZ27573.1"/>
    </source>
</evidence>
<dbReference type="HOGENOM" id="CLU_031022_0_0_9"/>
<protein>
    <recommendedName>
        <fullName evidence="4">AlgX/AlgJ SGNH hydrolase-like domain-containing protein</fullName>
    </recommendedName>
</protein>
<keyword evidence="3" id="KW-1185">Reference proteome</keyword>
<accession>N2AM46</accession>
<gene>
    <name evidence="2" type="ORF">C823_02242</name>
</gene>
<dbReference type="EMBL" id="AQFT01000068">
    <property type="protein sequence ID" value="EMZ27573.1"/>
    <property type="molecule type" value="Genomic_DNA"/>
</dbReference>
<keyword evidence="1" id="KW-1133">Transmembrane helix</keyword>
<keyword evidence="1" id="KW-0812">Transmembrane</keyword>
<reference evidence="2 3" key="1">
    <citation type="journal article" date="2014" name="Genome Announc.">
        <title>Draft genome sequences of the altered schaedler flora, a defined bacterial community from gnotobiotic mice.</title>
        <authorList>
            <person name="Wannemuehler M.J."/>
            <person name="Overstreet A.M."/>
            <person name="Ward D.V."/>
            <person name="Phillips G.J."/>
        </authorList>
    </citation>
    <scope>NUCLEOTIDE SEQUENCE [LARGE SCALE GENOMIC DNA]</scope>
    <source>
        <strain evidence="2 3">ASF492</strain>
    </source>
</reference>
<organism evidence="2 3">
    <name type="scientific">Eubacterium plexicaudatum ASF492</name>
    <dbReference type="NCBI Taxonomy" id="1235802"/>
    <lineage>
        <taxon>Bacteria</taxon>
        <taxon>Bacillati</taxon>
        <taxon>Bacillota</taxon>
        <taxon>Clostridia</taxon>
        <taxon>Eubacteriales</taxon>
        <taxon>Eubacteriaceae</taxon>
        <taxon>Eubacterium</taxon>
    </lineage>
</organism>
<dbReference type="InterPro" id="IPR025945">
    <property type="entry name" value="DHHW"/>
</dbReference>
<dbReference type="STRING" id="1235802.C823_02242"/>
<feature type="transmembrane region" description="Helical" evidence="1">
    <location>
        <begin position="6"/>
        <end position="26"/>
    </location>
</feature>
<evidence type="ECO:0000256" key="1">
    <source>
        <dbReference type="SAM" id="Phobius"/>
    </source>
</evidence>
<dbReference type="PATRIC" id="fig|1235802.3.peg.2379"/>
<proteinExistence type="predicted"/>
<evidence type="ECO:0008006" key="4">
    <source>
        <dbReference type="Google" id="ProtNLM"/>
    </source>
</evidence>